<evidence type="ECO:0000256" key="1">
    <source>
        <dbReference type="SAM" id="MobiDB-lite"/>
    </source>
</evidence>
<accession>A0A0C2WB45</accession>
<organism evidence="2 3">
    <name type="scientific">Serendipita vermifera MAFF 305830</name>
    <dbReference type="NCBI Taxonomy" id="933852"/>
    <lineage>
        <taxon>Eukaryota</taxon>
        <taxon>Fungi</taxon>
        <taxon>Dikarya</taxon>
        <taxon>Basidiomycota</taxon>
        <taxon>Agaricomycotina</taxon>
        <taxon>Agaricomycetes</taxon>
        <taxon>Sebacinales</taxon>
        <taxon>Serendipitaceae</taxon>
        <taxon>Serendipita</taxon>
    </lineage>
</organism>
<evidence type="ECO:0000313" key="2">
    <source>
        <dbReference type="EMBL" id="KIM23608.1"/>
    </source>
</evidence>
<dbReference type="EMBL" id="KN824334">
    <property type="protein sequence ID" value="KIM23608.1"/>
    <property type="molecule type" value="Genomic_DNA"/>
</dbReference>
<dbReference type="Proteomes" id="UP000054097">
    <property type="component" value="Unassembled WGS sequence"/>
</dbReference>
<evidence type="ECO:0000313" key="3">
    <source>
        <dbReference type="Proteomes" id="UP000054097"/>
    </source>
</evidence>
<feature type="compositionally biased region" description="Basic and acidic residues" evidence="1">
    <location>
        <begin position="41"/>
        <end position="70"/>
    </location>
</feature>
<gene>
    <name evidence="2" type="ORF">M408DRAFT_252212</name>
</gene>
<protein>
    <submittedName>
        <fullName evidence="2">Uncharacterized protein</fullName>
    </submittedName>
</protein>
<dbReference type="AlphaFoldDB" id="A0A0C2WB45"/>
<dbReference type="HOGENOM" id="CLU_1462187_0_0_1"/>
<name>A0A0C2WB45_SERVB</name>
<proteinExistence type="predicted"/>
<feature type="region of interest" description="Disordered" evidence="1">
    <location>
        <begin position="1"/>
        <end position="70"/>
    </location>
</feature>
<keyword evidence="3" id="KW-1185">Reference proteome</keyword>
<feature type="compositionally biased region" description="Acidic residues" evidence="1">
    <location>
        <begin position="1"/>
        <end position="15"/>
    </location>
</feature>
<sequence>MESDAELSSQSDDDALPTHSVDEVSSTSESNLSQLDMAADTIKDGGDQEGEKEKDSRDNDDEKRKQAEQENVKKWATVLGHIRAGEFNSAVTALPLDQQPDVIKGESKVAGYLTGHTVTLKPLAAGKTAKKLSVCRLNRRLRNDGWEEIEQCNQGFLVASSNDGCTITRHINTVHFGASRRALIS</sequence>
<reference evidence="3" key="2">
    <citation type="submission" date="2015-01" db="EMBL/GenBank/DDBJ databases">
        <title>Evolutionary Origins and Diversification of the Mycorrhizal Mutualists.</title>
        <authorList>
            <consortium name="DOE Joint Genome Institute"/>
            <consortium name="Mycorrhizal Genomics Consortium"/>
            <person name="Kohler A."/>
            <person name="Kuo A."/>
            <person name="Nagy L.G."/>
            <person name="Floudas D."/>
            <person name="Copeland A."/>
            <person name="Barry K.W."/>
            <person name="Cichocki N."/>
            <person name="Veneault-Fourrey C."/>
            <person name="LaButti K."/>
            <person name="Lindquist E.A."/>
            <person name="Lipzen A."/>
            <person name="Lundell T."/>
            <person name="Morin E."/>
            <person name="Murat C."/>
            <person name="Riley R."/>
            <person name="Ohm R."/>
            <person name="Sun H."/>
            <person name="Tunlid A."/>
            <person name="Henrissat B."/>
            <person name="Grigoriev I.V."/>
            <person name="Hibbett D.S."/>
            <person name="Martin F."/>
        </authorList>
    </citation>
    <scope>NUCLEOTIDE SEQUENCE [LARGE SCALE GENOMIC DNA]</scope>
    <source>
        <strain evidence="3">MAFF 305830</strain>
    </source>
</reference>
<feature type="compositionally biased region" description="Polar residues" evidence="1">
    <location>
        <begin position="23"/>
        <end position="34"/>
    </location>
</feature>
<reference evidence="2 3" key="1">
    <citation type="submission" date="2014-04" db="EMBL/GenBank/DDBJ databases">
        <authorList>
            <consortium name="DOE Joint Genome Institute"/>
            <person name="Kuo A."/>
            <person name="Zuccaro A."/>
            <person name="Kohler A."/>
            <person name="Nagy L.G."/>
            <person name="Floudas D."/>
            <person name="Copeland A."/>
            <person name="Barry K.W."/>
            <person name="Cichocki N."/>
            <person name="Veneault-Fourrey C."/>
            <person name="LaButti K."/>
            <person name="Lindquist E.A."/>
            <person name="Lipzen A."/>
            <person name="Lundell T."/>
            <person name="Morin E."/>
            <person name="Murat C."/>
            <person name="Sun H."/>
            <person name="Tunlid A."/>
            <person name="Henrissat B."/>
            <person name="Grigoriev I.V."/>
            <person name="Hibbett D.S."/>
            <person name="Martin F."/>
            <person name="Nordberg H.P."/>
            <person name="Cantor M.N."/>
            <person name="Hua S.X."/>
        </authorList>
    </citation>
    <scope>NUCLEOTIDE SEQUENCE [LARGE SCALE GENOMIC DNA]</scope>
    <source>
        <strain evidence="2 3">MAFF 305830</strain>
    </source>
</reference>